<dbReference type="AlphaFoldDB" id="A0A0D2HY02"/>
<organism evidence="7 8">
    <name type="scientific">Dethiosulfatarculus sandiegensis</name>
    <dbReference type="NCBI Taxonomy" id="1429043"/>
    <lineage>
        <taxon>Bacteria</taxon>
        <taxon>Pseudomonadati</taxon>
        <taxon>Thermodesulfobacteriota</taxon>
        <taxon>Desulfarculia</taxon>
        <taxon>Desulfarculales</taxon>
        <taxon>Desulfarculaceae</taxon>
        <taxon>Dethiosulfatarculus</taxon>
    </lineage>
</organism>
<dbReference type="PROSITE" id="PS51387">
    <property type="entry name" value="FAD_PCMH"/>
    <property type="match status" value="1"/>
</dbReference>
<evidence type="ECO:0000256" key="3">
    <source>
        <dbReference type="ARBA" id="ARBA00022630"/>
    </source>
</evidence>
<comment type="cofactor">
    <cofactor evidence="1">
        <name>FAD</name>
        <dbReference type="ChEBI" id="CHEBI:57692"/>
    </cofactor>
</comment>
<evidence type="ECO:0000313" key="7">
    <source>
        <dbReference type="EMBL" id="KIX15183.1"/>
    </source>
</evidence>
<dbReference type="Gene3D" id="3.30.70.2740">
    <property type="match status" value="1"/>
</dbReference>
<dbReference type="InterPro" id="IPR016164">
    <property type="entry name" value="FAD-linked_Oxase-like_C"/>
</dbReference>
<protein>
    <submittedName>
        <fullName evidence="7">FAD-binding protein</fullName>
    </submittedName>
</protein>
<dbReference type="FunFam" id="1.10.45.10:FF:000001">
    <property type="entry name" value="D-lactate dehydrogenase mitochondrial"/>
    <property type="match status" value="1"/>
</dbReference>
<gene>
    <name evidence="7" type="ORF">X474_05500</name>
</gene>
<dbReference type="EMBL" id="AZAC01000004">
    <property type="protein sequence ID" value="KIX15183.1"/>
    <property type="molecule type" value="Genomic_DNA"/>
</dbReference>
<dbReference type="Proteomes" id="UP000032233">
    <property type="component" value="Unassembled WGS sequence"/>
</dbReference>
<dbReference type="InterPro" id="IPR006094">
    <property type="entry name" value="Oxid_FAD_bind_N"/>
</dbReference>
<dbReference type="SUPFAM" id="SSF56176">
    <property type="entry name" value="FAD-binding/transporter-associated domain-like"/>
    <property type="match status" value="1"/>
</dbReference>
<dbReference type="Pfam" id="PF02913">
    <property type="entry name" value="FAD-oxidase_C"/>
    <property type="match status" value="1"/>
</dbReference>
<dbReference type="InterPro" id="IPR016171">
    <property type="entry name" value="Vanillyl_alc_oxidase_C-sub2"/>
</dbReference>
<dbReference type="SUPFAM" id="SSF55103">
    <property type="entry name" value="FAD-linked oxidases, C-terminal domain"/>
    <property type="match status" value="1"/>
</dbReference>
<dbReference type="Gene3D" id="1.10.45.10">
    <property type="entry name" value="Vanillyl-alcohol Oxidase, Chain A, domain 4"/>
    <property type="match status" value="1"/>
</dbReference>
<keyword evidence="8" id="KW-1185">Reference proteome</keyword>
<dbReference type="FunFam" id="3.30.70.2740:FF:000001">
    <property type="entry name" value="D-lactate dehydrogenase mitochondrial"/>
    <property type="match status" value="1"/>
</dbReference>
<evidence type="ECO:0000313" key="8">
    <source>
        <dbReference type="Proteomes" id="UP000032233"/>
    </source>
</evidence>
<dbReference type="InterPro" id="IPR036318">
    <property type="entry name" value="FAD-bd_PCMH-like_sf"/>
</dbReference>
<dbReference type="Gene3D" id="3.30.465.10">
    <property type="match status" value="1"/>
</dbReference>
<dbReference type="RefSeq" id="WP_044347154.1">
    <property type="nucleotide sequence ID" value="NZ_AZAC01000004.1"/>
</dbReference>
<keyword evidence="3" id="KW-0285">Flavoprotein</keyword>
<dbReference type="InterPro" id="IPR051914">
    <property type="entry name" value="FAD-linked_OxidoTrans_Type4"/>
</dbReference>
<comment type="caution">
    <text evidence="7">The sequence shown here is derived from an EMBL/GenBank/DDBJ whole genome shotgun (WGS) entry which is preliminary data.</text>
</comment>
<evidence type="ECO:0000256" key="4">
    <source>
        <dbReference type="ARBA" id="ARBA00022827"/>
    </source>
</evidence>
<dbReference type="FunCoup" id="A0A0D2HY02">
    <property type="interactions" value="457"/>
</dbReference>
<keyword evidence="5" id="KW-0560">Oxidoreductase</keyword>
<feature type="domain" description="FAD-binding PCMH-type" evidence="6">
    <location>
        <begin position="35"/>
        <end position="214"/>
    </location>
</feature>
<dbReference type="GO" id="GO:0071949">
    <property type="term" value="F:FAD binding"/>
    <property type="evidence" value="ECO:0007669"/>
    <property type="project" value="InterPro"/>
</dbReference>
<reference evidence="7 8" key="1">
    <citation type="submission" date="2013-11" db="EMBL/GenBank/DDBJ databases">
        <title>Metagenomic analysis of a methanogenic consortium involved in long chain n-alkane degradation.</title>
        <authorList>
            <person name="Davidova I.A."/>
            <person name="Callaghan A.V."/>
            <person name="Wawrik B."/>
            <person name="Pruitt S."/>
            <person name="Marks C."/>
            <person name="Duncan K.E."/>
            <person name="Suflita J.M."/>
        </authorList>
    </citation>
    <scope>NUCLEOTIDE SEQUENCE [LARGE SCALE GENOMIC DNA]</scope>
    <source>
        <strain evidence="7 8">SPR</strain>
    </source>
</reference>
<dbReference type="InterPro" id="IPR016169">
    <property type="entry name" value="FAD-bd_PCMH_sub2"/>
</dbReference>
<dbReference type="InterPro" id="IPR004113">
    <property type="entry name" value="FAD-bd_oxidored_4_C"/>
</dbReference>
<evidence type="ECO:0000256" key="2">
    <source>
        <dbReference type="ARBA" id="ARBA00008000"/>
    </source>
</evidence>
<dbReference type="PATRIC" id="fig|1429043.3.peg.1170"/>
<dbReference type="InterPro" id="IPR016166">
    <property type="entry name" value="FAD-bd_PCMH"/>
</dbReference>
<evidence type="ECO:0000259" key="6">
    <source>
        <dbReference type="PROSITE" id="PS51387"/>
    </source>
</evidence>
<dbReference type="Pfam" id="PF01565">
    <property type="entry name" value="FAD_binding_4"/>
    <property type="match status" value="1"/>
</dbReference>
<dbReference type="PANTHER" id="PTHR42934:SF3">
    <property type="entry name" value="D-LACTATE DEHYDROGENASE"/>
    <property type="match status" value="1"/>
</dbReference>
<dbReference type="PANTHER" id="PTHR42934">
    <property type="entry name" value="GLYCOLATE OXIDASE SUBUNIT GLCD"/>
    <property type="match status" value="1"/>
</dbReference>
<evidence type="ECO:0000256" key="1">
    <source>
        <dbReference type="ARBA" id="ARBA00001974"/>
    </source>
</evidence>
<evidence type="ECO:0000256" key="5">
    <source>
        <dbReference type="ARBA" id="ARBA00023002"/>
    </source>
</evidence>
<accession>A0A0D2HY02</accession>
<keyword evidence="4" id="KW-0274">FAD</keyword>
<dbReference type="STRING" id="1429043.X474_05500"/>
<proteinExistence type="inferred from homology"/>
<dbReference type="GO" id="GO:0016491">
    <property type="term" value="F:oxidoreductase activity"/>
    <property type="evidence" value="ECO:0007669"/>
    <property type="project" value="UniProtKB-KW"/>
</dbReference>
<dbReference type="InParanoid" id="A0A0D2HY02"/>
<name>A0A0D2HY02_9BACT</name>
<sequence length="459" mass="49631">MQKDLKQKLIDIVGEQNFTAKIIDMVSYSYDASEHSHRPDAAVWPTDTDQIQKIVQLANREGFALIPRGAGTGLAGMVVPQKGGLVLDLCRMNRILEINIQDRVAVVEPGVVYEDLNRALAEYDFFFPPDPASGKACTLGGNLATNAGGVKGAKYGVTTDYVLGLELVLGDGRLMKTGTRTMKTSSGYDLTSLFVGSEGTLGIATRITLKINPRPPATATCLAVFDELKSAGQAVAGIMESGIIPSVLEILGKETLIAINQNTDLNLPVVDAMLLVETDGWTQTEADFQMSKIMDVFEENQAGEVTRAQSVEQAEGLWKARKSAYAVLARIRPNFVLEDITVPISQMASMLEGVNQIAQKNQVEIATFGHAGDGNLHPQILWDNSDPDESKRVEKAVDDLFNLAIELGGTLTGEHGIGLSKAPYMSLEHDPVALESMRSIKRIFDPSNVLNPGKMALDD</sequence>
<comment type="similarity">
    <text evidence="2">Belongs to the FAD-binding oxidoreductase/transferase type 4 family.</text>
</comment>